<dbReference type="GO" id="GO:0006915">
    <property type="term" value="P:apoptotic process"/>
    <property type="evidence" value="ECO:0007669"/>
    <property type="project" value="UniProtKB-KW"/>
</dbReference>
<keyword evidence="3" id="KW-0729">SH3-binding</keyword>
<evidence type="ECO:0000256" key="4">
    <source>
        <dbReference type="ARBA" id="ARBA00024863"/>
    </source>
</evidence>
<dbReference type="InterPro" id="IPR016024">
    <property type="entry name" value="ARM-type_fold"/>
</dbReference>
<dbReference type="Gene3D" id="2.30.29.30">
    <property type="entry name" value="Pleckstrin-homology domain (PH domain)/Phosphotyrosine-binding domain (PTB)"/>
    <property type="match status" value="1"/>
</dbReference>
<dbReference type="Pfam" id="PF04727">
    <property type="entry name" value="ELMO_CED12"/>
    <property type="match status" value="1"/>
</dbReference>
<evidence type="ECO:0000256" key="3">
    <source>
        <dbReference type="ARBA" id="ARBA00023036"/>
    </source>
</evidence>
<dbReference type="PANTHER" id="PTHR12771">
    <property type="entry name" value="ENGULFMENT AND CELL MOTILITY"/>
    <property type="match status" value="1"/>
</dbReference>
<feature type="domain" description="ELMO" evidence="6">
    <location>
        <begin position="239"/>
        <end position="419"/>
    </location>
</feature>
<name>A0A292Q3A2_9PEZI</name>
<evidence type="ECO:0000313" key="8">
    <source>
        <dbReference type="Proteomes" id="UP001412239"/>
    </source>
</evidence>
<dbReference type="InterPro" id="IPR011989">
    <property type="entry name" value="ARM-like"/>
</dbReference>
<proteinExistence type="predicted"/>
<sequence length="686" mass="78191">MDNISELIERLSNDEDAVKKMAVFKLQSNIGDPSFAEIFIAQGGLAKLRKLALTANGNTLAYSLTSFSRLLELDKGWDFVNSELISRVVELIVTHPLVNILRGAMSILVSIVSHPHTSSTRGSYNGPFGFRALKPAISMHPQFLEMLVSRLSSADHALCANSLQLINSLMRDAITNDTDNEWPRFIKRLQDLGVIKAVFILMQSSALQDLAHPLLEFQALTKVLLRRWRDVKVDLEVKEHRIALKGLHLASAPERSEPGADPKADSPAKKKHNPEKWRRLGFETESPAWEFGEVGFLGMMDLTDFVRKDEDGFRKVLLEQNAKPMEYRCPVARASITVTSILYHQFRVDKSEIDDIKTYQVLESRTNYERAFRPLLLQWSRLHTGALLAFIRLWRETGASLEDYEKVTELLKVLIYHVIGQAPRTKEVHEVEEELALFEYLRLRDLQMEILENTYESAWGNHLKHVREELKTEALQFVKEQRIRCLLHGAWFPVTTRRTEASGLKIQIDNKKSTSGWRYVRLSHNRRYLHYCDYENETVYEPKLEELPEKIDLSIVSSVVSNVVPASIDSGSSHGTLTQGASKLASTKITIHGYTDPNPQRAKESVLLALDPQTHSVASEWLDGLLMLLNQQPITSETSKLINVVTNYGLKIRLLNVRYTDDFHTNPPDLPSRDGVDDDYYYSLFV</sequence>
<feature type="compositionally biased region" description="Basic and acidic residues" evidence="5">
    <location>
        <begin position="254"/>
        <end position="277"/>
    </location>
</feature>
<dbReference type="EMBL" id="LN890978">
    <property type="protein sequence ID" value="CUS13137.1"/>
    <property type="molecule type" value="Genomic_DNA"/>
</dbReference>
<accession>A0A292Q3A2</accession>
<dbReference type="Pfam" id="PF16457">
    <property type="entry name" value="PH_12"/>
    <property type="match status" value="1"/>
</dbReference>
<dbReference type="GO" id="GO:0017124">
    <property type="term" value="F:SH3 domain binding"/>
    <property type="evidence" value="ECO:0007669"/>
    <property type="project" value="UniProtKB-KW"/>
</dbReference>
<evidence type="ECO:0000256" key="2">
    <source>
        <dbReference type="ARBA" id="ARBA00022907"/>
    </source>
</evidence>
<dbReference type="GO" id="GO:0007015">
    <property type="term" value="P:actin filament organization"/>
    <property type="evidence" value="ECO:0007669"/>
    <property type="project" value="TreeGrafter"/>
</dbReference>
<dbReference type="Proteomes" id="UP001412239">
    <property type="component" value="Unassembled WGS sequence"/>
</dbReference>
<evidence type="ECO:0000313" key="7">
    <source>
        <dbReference type="EMBL" id="CUS13137.1"/>
    </source>
</evidence>
<dbReference type="PROSITE" id="PS51335">
    <property type="entry name" value="ELMO"/>
    <property type="match status" value="1"/>
</dbReference>
<evidence type="ECO:0000256" key="1">
    <source>
        <dbReference type="ARBA" id="ARBA00022703"/>
    </source>
</evidence>
<dbReference type="InterPro" id="IPR050868">
    <property type="entry name" value="ELMO_domain-containing"/>
</dbReference>
<dbReference type="InterPro" id="IPR006816">
    <property type="entry name" value="ELMO_dom"/>
</dbReference>
<dbReference type="InterPro" id="IPR001849">
    <property type="entry name" value="PH_domain"/>
</dbReference>
<dbReference type="SUPFAM" id="SSF48371">
    <property type="entry name" value="ARM repeat"/>
    <property type="match status" value="1"/>
</dbReference>
<dbReference type="InterPro" id="IPR011993">
    <property type="entry name" value="PH-like_dom_sf"/>
</dbReference>
<gene>
    <name evidence="7" type="ORF">GSTUAT00002817001</name>
</gene>
<dbReference type="Pfam" id="PF11841">
    <property type="entry name" value="ELMO_ARM"/>
    <property type="match status" value="1"/>
</dbReference>
<organism evidence="7 8">
    <name type="scientific">Tuber aestivum</name>
    <name type="common">summer truffle</name>
    <dbReference type="NCBI Taxonomy" id="59557"/>
    <lineage>
        <taxon>Eukaryota</taxon>
        <taxon>Fungi</taxon>
        <taxon>Dikarya</taxon>
        <taxon>Ascomycota</taxon>
        <taxon>Pezizomycotina</taxon>
        <taxon>Pezizomycetes</taxon>
        <taxon>Pezizales</taxon>
        <taxon>Tuberaceae</taxon>
        <taxon>Tuber</taxon>
    </lineage>
</organism>
<keyword evidence="8" id="KW-1185">Reference proteome</keyword>
<dbReference type="AlphaFoldDB" id="A0A292Q3A2"/>
<dbReference type="Gene3D" id="1.25.10.10">
    <property type="entry name" value="Leucine-rich Repeat Variant"/>
    <property type="match status" value="1"/>
</dbReference>
<keyword evidence="2" id="KW-0581">Phagocytosis</keyword>
<evidence type="ECO:0000259" key="6">
    <source>
        <dbReference type="PROSITE" id="PS51335"/>
    </source>
</evidence>
<dbReference type="InterPro" id="IPR024574">
    <property type="entry name" value="ELMO_ARM"/>
</dbReference>
<dbReference type="PANTHER" id="PTHR12771:SF56">
    <property type="entry name" value="CED-12"/>
    <property type="match status" value="1"/>
</dbReference>
<evidence type="ECO:0000256" key="5">
    <source>
        <dbReference type="SAM" id="MobiDB-lite"/>
    </source>
</evidence>
<dbReference type="GO" id="GO:0005886">
    <property type="term" value="C:plasma membrane"/>
    <property type="evidence" value="ECO:0007669"/>
    <property type="project" value="TreeGrafter"/>
</dbReference>
<protein>
    <recommendedName>
        <fullName evidence="6">ELMO domain-containing protein</fullName>
    </recommendedName>
</protein>
<comment type="function">
    <text evidence="4">Involved in cytoskeletal rearrangements required for phagocytosis of apoptotic cells and cell motility. Acts in association with DOCK1 and CRK. Was initially proposed to be required in complex with DOCK1 to activate Rac Rho small GTPases. May enhance the guanine nucleotide exchange factor (GEF) activity of DOCK1.</text>
</comment>
<feature type="region of interest" description="Disordered" evidence="5">
    <location>
        <begin position="252"/>
        <end position="277"/>
    </location>
</feature>
<keyword evidence="1" id="KW-0053">Apoptosis</keyword>
<reference evidence="7" key="1">
    <citation type="submission" date="2015-10" db="EMBL/GenBank/DDBJ databases">
        <authorList>
            <person name="Regsiter A."/>
            <person name="william w."/>
        </authorList>
    </citation>
    <scope>NUCLEOTIDE SEQUENCE</scope>
    <source>
        <strain evidence="7">Montdore</strain>
    </source>
</reference>